<sequence>MTSGFSTDSIHAGYEPDSLYGPINAPIYASTTFAQDGLAKLRGGYEYTRVGNPTVTALEKTVAALEGADYGVAFASGMAAIDSLLRILLKPGDHIVIGNDAYGGTYRLIQQVFTLWGVENSVVDITDTDAVAAAIQPNTKVIWVETPTNPLLNIADITAISKAKGAATLVVDNTFASPYLQKPFELGADVVLHSTTKYIGGHSDVVGGIVCGKDAKLEEDLRFFFGWVGAIPSPFDTYLTARGLKTLAVRMDRHCDNAEAVADFLQRQDCVAKVHYPGLASHPNHEVAKRQMTRFGGMVSVEFQTEEQAKAFCLSTKLFCLAESLGGVESLVEHPATMTHLAVNGSALEVPPELVRISVGIEDVDDLIADLEQAVAAL</sequence>
<evidence type="ECO:0000256" key="5">
    <source>
        <dbReference type="RuleBase" id="RU362118"/>
    </source>
</evidence>
<dbReference type="PROSITE" id="PS00868">
    <property type="entry name" value="CYS_MET_METAB_PP"/>
    <property type="match status" value="1"/>
</dbReference>
<dbReference type="NCBIfam" id="NF005871">
    <property type="entry name" value="PRK07811.1"/>
    <property type="match status" value="1"/>
</dbReference>
<comment type="caution">
    <text evidence="6">The sequence shown here is derived from an EMBL/GenBank/DDBJ whole genome shotgun (WGS) entry which is preliminary data.</text>
</comment>
<keyword evidence="3 5" id="KW-0663">Pyridoxal phosphate</keyword>
<dbReference type="PANTHER" id="PTHR11808">
    <property type="entry name" value="TRANS-SULFURATION ENZYME FAMILY MEMBER"/>
    <property type="match status" value="1"/>
</dbReference>
<gene>
    <name evidence="6" type="ORF">CKJ81_04610</name>
</gene>
<dbReference type="InterPro" id="IPR054542">
    <property type="entry name" value="Cys_met_metab_PP"/>
</dbReference>
<name>A0ABX4HA82_9CORY</name>
<dbReference type="EMBL" id="NSGO01000004">
    <property type="protein sequence ID" value="PAT06246.1"/>
    <property type="molecule type" value="Genomic_DNA"/>
</dbReference>
<evidence type="ECO:0000256" key="3">
    <source>
        <dbReference type="ARBA" id="ARBA00022898"/>
    </source>
</evidence>
<evidence type="ECO:0000256" key="2">
    <source>
        <dbReference type="ARBA" id="ARBA00009077"/>
    </source>
</evidence>
<evidence type="ECO:0000313" key="6">
    <source>
        <dbReference type="EMBL" id="PAT06246.1"/>
    </source>
</evidence>
<dbReference type="CDD" id="cd00614">
    <property type="entry name" value="CGS_like"/>
    <property type="match status" value="1"/>
</dbReference>
<dbReference type="Pfam" id="PF01053">
    <property type="entry name" value="Cys_Met_Meta_PP"/>
    <property type="match status" value="1"/>
</dbReference>
<keyword evidence="4" id="KW-0028">Amino-acid biosynthesis</keyword>
<dbReference type="InterPro" id="IPR015421">
    <property type="entry name" value="PyrdxlP-dep_Trfase_major"/>
</dbReference>
<evidence type="ECO:0000256" key="4">
    <source>
        <dbReference type="ARBA" id="ARBA00023167"/>
    </source>
</evidence>
<dbReference type="PIRSF" id="PIRSF001434">
    <property type="entry name" value="CGS"/>
    <property type="match status" value="1"/>
</dbReference>
<dbReference type="Gene3D" id="3.90.1150.10">
    <property type="entry name" value="Aspartate Aminotransferase, domain 1"/>
    <property type="match status" value="1"/>
</dbReference>
<dbReference type="Gene3D" id="3.40.640.10">
    <property type="entry name" value="Type I PLP-dependent aspartate aminotransferase-like (Major domain)"/>
    <property type="match status" value="1"/>
</dbReference>
<keyword evidence="4" id="KW-0486">Methionine biosynthesis</keyword>
<proteinExistence type="inferred from homology"/>
<dbReference type="Proteomes" id="UP000218281">
    <property type="component" value="Unassembled WGS sequence"/>
</dbReference>
<dbReference type="InterPro" id="IPR015424">
    <property type="entry name" value="PyrdxlP-dep_Trfase"/>
</dbReference>
<organism evidence="6 7">
    <name type="scientific">Corynebacterium hadale</name>
    <dbReference type="NCBI Taxonomy" id="2026255"/>
    <lineage>
        <taxon>Bacteria</taxon>
        <taxon>Bacillati</taxon>
        <taxon>Actinomycetota</taxon>
        <taxon>Actinomycetes</taxon>
        <taxon>Mycobacteriales</taxon>
        <taxon>Corynebacteriaceae</taxon>
        <taxon>Corynebacterium</taxon>
    </lineage>
</organism>
<comment type="similarity">
    <text evidence="2 5">Belongs to the trans-sulfuration enzymes family.</text>
</comment>
<dbReference type="SUPFAM" id="SSF53383">
    <property type="entry name" value="PLP-dependent transferases"/>
    <property type="match status" value="1"/>
</dbReference>
<evidence type="ECO:0000313" key="7">
    <source>
        <dbReference type="Proteomes" id="UP000218281"/>
    </source>
</evidence>
<comment type="cofactor">
    <cofactor evidence="1 5">
        <name>pyridoxal 5'-phosphate</name>
        <dbReference type="ChEBI" id="CHEBI:597326"/>
    </cofactor>
</comment>
<dbReference type="InterPro" id="IPR015422">
    <property type="entry name" value="PyrdxlP-dep_Trfase_small"/>
</dbReference>
<dbReference type="InterPro" id="IPR000277">
    <property type="entry name" value="Cys/Met-Metab_PyrdxlP-dep_enz"/>
</dbReference>
<protein>
    <submittedName>
        <fullName evidence="6">Cystathionine gamma-synthase</fullName>
    </submittedName>
</protein>
<dbReference type="RefSeq" id="WP_095535385.1">
    <property type="nucleotide sequence ID" value="NZ_NSGO01000004.1"/>
</dbReference>
<dbReference type="PANTHER" id="PTHR11808:SF15">
    <property type="entry name" value="CYSTATHIONINE GAMMA-LYASE"/>
    <property type="match status" value="1"/>
</dbReference>
<keyword evidence="7" id="KW-1185">Reference proteome</keyword>
<evidence type="ECO:0000256" key="1">
    <source>
        <dbReference type="ARBA" id="ARBA00001933"/>
    </source>
</evidence>
<accession>A0ABX4HA82</accession>
<reference evidence="6 7" key="1">
    <citation type="submission" date="2017-08" db="EMBL/GenBank/DDBJ databases">
        <title>Whole genome sequences of 6 clinical strains closest to Corynebacterium imitans.</title>
        <authorList>
            <person name="Bernier A.-M."/>
            <person name="Burdz T."/>
            <person name="Bernard K."/>
        </authorList>
    </citation>
    <scope>NUCLEOTIDE SEQUENCE [LARGE SCALE GENOMIC DNA]</scope>
    <source>
        <strain evidence="6 7">NML93-0607</strain>
    </source>
</reference>